<protein>
    <submittedName>
        <fullName evidence="2">Uncharacterized protein</fullName>
    </submittedName>
</protein>
<keyword evidence="1" id="KW-0732">Signal</keyword>
<dbReference type="AlphaFoldDB" id="A0A7S1UWE5"/>
<evidence type="ECO:0000313" key="2">
    <source>
        <dbReference type="EMBL" id="CAD9280476.1"/>
    </source>
</evidence>
<dbReference type="PANTHER" id="PTHR36776">
    <property type="entry name" value="EXPRESSED PROTEIN"/>
    <property type="match status" value="1"/>
</dbReference>
<evidence type="ECO:0000256" key="1">
    <source>
        <dbReference type="SAM" id="SignalP"/>
    </source>
</evidence>
<accession>A0A7S1UWE5</accession>
<feature type="signal peptide" evidence="1">
    <location>
        <begin position="1"/>
        <end position="26"/>
    </location>
</feature>
<organism evidence="2">
    <name type="scientific">Grammatophora oceanica</name>
    <dbReference type="NCBI Taxonomy" id="210454"/>
    <lineage>
        <taxon>Eukaryota</taxon>
        <taxon>Sar</taxon>
        <taxon>Stramenopiles</taxon>
        <taxon>Ochrophyta</taxon>
        <taxon>Bacillariophyta</taxon>
        <taxon>Fragilariophyceae</taxon>
        <taxon>Fragilariophycidae</taxon>
        <taxon>Rhabdonematales</taxon>
        <taxon>Grammatophoraceae</taxon>
        <taxon>Grammatophora</taxon>
    </lineage>
</organism>
<feature type="chain" id="PRO_5031245472" evidence="1">
    <location>
        <begin position="27"/>
        <end position="169"/>
    </location>
</feature>
<reference evidence="2" key="1">
    <citation type="submission" date="2021-01" db="EMBL/GenBank/DDBJ databases">
        <authorList>
            <person name="Corre E."/>
            <person name="Pelletier E."/>
            <person name="Niang G."/>
            <person name="Scheremetjew M."/>
            <person name="Finn R."/>
            <person name="Kale V."/>
            <person name="Holt S."/>
            <person name="Cochrane G."/>
            <person name="Meng A."/>
            <person name="Brown T."/>
            <person name="Cohen L."/>
        </authorList>
    </citation>
    <scope>NUCLEOTIDE SEQUENCE</scope>
    <source>
        <strain evidence="2">CCMP 410</strain>
    </source>
</reference>
<dbReference type="EMBL" id="HBGK01018626">
    <property type="protein sequence ID" value="CAD9280476.1"/>
    <property type="molecule type" value="Transcribed_RNA"/>
</dbReference>
<name>A0A7S1UWE5_9STRA</name>
<dbReference type="PANTHER" id="PTHR36776:SF1">
    <property type="entry name" value="EXPRESSED PROTEIN"/>
    <property type="match status" value="1"/>
</dbReference>
<gene>
    <name evidence="2" type="ORF">GOCE00092_LOCUS9386</name>
</gene>
<sequence>MLPLTIKALALTAAVTLLSSLPETYGWTTSIHQAKRTSSVSRSRFLAATTGDNELGVQTISLDSLTDDHEAEGTRLSESIVKWLDAEWIPQDVHVKMGESAKKSYIGCRSSGESELMSIMTQVADDLTSKWSEYDADAFVNAWDIANYVSDYLTERSGTEGCECNSKIY</sequence>
<proteinExistence type="predicted"/>